<feature type="non-terminal residue" evidence="6">
    <location>
        <position position="616"/>
    </location>
</feature>
<feature type="domain" description="Zn(2)-C6 fungal-type" evidence="5">
    <location>
        <begin position="5"/>
        <end position="34"/>
    </location>
</feature>
<dbReference type="InterPro" id="IPR007219">
    <property type="entry name" value="XnlR_reg_dom"/>
</dbReference>
<proteinExistence type="predicted"/>
<dbReference type="Proteomes" id="UP000799766">
    <property type="component" value="Unassembled WGS sequence"/>
</dbReference>
<keyword evidence="2" id="KW-0479">Metal-binding</keyword>
<dbReference type="Gene3D" id="4.10.240.10">
    <property type="entry name" value="Zn(2)-C6 fungal-type DNA-binding domain"/>
    <property type="match status" value="1"/>
</dbReference>
<dbReference type="AlphaFoldDB" id="A0A6A6P2Q5"/>
<evidence type="ECO:0000256" key="4">
    <source>
        <dbReference type="SAM" id="MobiDB-lite"/>
    </source>
</evidence>
<sequence>PSARSCVTCRRRKVKCDKRQPCSNCTRARIECVFPSPGRAPRKPRKPPEAELMERLRRLEGVVQSLGVHVEDEGQGSAGGGATQNGGGGGGQMVPQAGRSDSTGGGEQREAMIRDIRREDKPFQDLEARFGRLVIEEGRSRYINNSFWASLNNEVEDLKGILEHSDEEDDDYSSPGAGSASNSTNHQEFVFGYSSNSVDLTSLHPSPEKICQYWQLFKENVDPVVKVLHIPTIEPIILDAKDHLDRIPKGLEALMFAIYYCAITSVTWDNCMDVGEDKLTMLKRYRFAVEQALARANFLTTDEMIVLQAFVMFLICLRRNDNAKVIWTLTGLVVRMAQTLGVHRDGSQFHLRPFETEMRRRLWCQICILDTRASEDHGCDPTIVESLYDTKMALNVNDSDLDPSMEDFPESRVGCTEMTFCLIRFEIGTIFRRIQFVPPGPPRCHEYFAAATLKEKEQWITECHQQLEERYLQHCDMSVPLYWVTATVCRLIMSKMWLMAYHPYQRMDGGSSLPQEIRDRLFVTSLENVEYALLLEQEERVKRWGWLFRTYVQWHAIAFLLSELCVRTTGDTVARAWRAVEDTARRRLGDPDSNNRNGQLWKPLRKLIEKARGARQ</sequence>
<keyword evidence="7" id="KW-1185">Reference proteome</keyword>
<dbReference type="SMART" id="SM00906">
    <property type="entry name" value="Fungal_trans"/>
    <property type="match status" value="1"/>
</dbReference>
<dbReference type="InterPro" id="IPR001138">
    <property type="entry name" value="Zn2Cys6_DnaBD"/>
</dbReference>
<dbReference type="OrthoDB" id="3989227at2759"/>
<feature type="region of interest" description="Disordered" evidence="4">
    <location>
        <begin position="164"/>
        <end position="184"/>
    </location>
</feature>
<dbReference type="PROSITE" id="PS50048">
    <property type="entry name" value="ZN2_CY6_FUNGAL_2"/>
    <property type="match status" value="1"/>
</dbReference>
<evidence type="ECO:0000313" key="7">
    <source>
        <dbReference type="Proteomes" id="UP000799766"/>
    </source>
</evidence>
<evidence type="ECO:0000256" key="1">
    <source>
        <dbReference type="ARBA" id="ARBA00004123"/>
    </source>
</evidence>
<dbReference type="PROSITE" id="PS00463">
    <property type="entry name" value="ZN2_CY6_FUNGAL_1"/>
    <property type="match status" value="1"/>
</dbReference>
<gene>
    <name evidence="6" type="ORF">BDY21DRAFT_271781</name>
</gene>
<dbReference type="InterPro" id="IPR036864">
    <property type="entry name" value="Zn2-C6_fun-type_DNA-bd_sf"/>
</dbReference>
<reference evidence="6" key="1">
    <citation type="journal article" date="2020" name="Stud. Mycol.">
        <title>101 Dothideomycetes genomes: a test case for predicting lifestyles and emergence of pathogens.</title>
        <authorList>
            <person name="Haridas S."/>
            <person name="Albert R."/>
            <person name="Binder M."/>
            <person name="Bloem J."/>
            <person name="Labutti K."/>
            <person name="Salamov A."/>
            <person name="Andreopoulos B."/>
            <person name="Baker S."/>
            <person name="Barry K."/>
            <person name="Bills G."/>
            <person name="Bluhm B."/>
            <person name="Cannon C."/>
            <person name="Castanera R."/>
            <person name="Culley D."/>
            <person name="Daum C."/>
            <person name="Ezra D."/>
            <person name="Gonzalez J."/>
            <person name="Henrissat B."/>
            <person name="Kuo A."/>
            <person name="Liang C."/>
            <person name="Lipzen A."/>
            <person name="Lutzoni F."/>
            <person name="Magnuson J."/>
            <person name="Mondo S."/>
            <person name="Nolan M."/>
            <person name="Ohm R."/>
            <person name="Pangilinan J."/>
            <person name="Park H.-J."/>
            <person name="Ramirez L."/>
            <person name="Alfaro M."/>
            <person name="Sun H."/>
            <person name="Tritt A."/>
            <person name="Yoshinaga Y."/>
            <person name="Zwiers L.-H."/>
            <person name="Turgeon B."/>
            <person name="Goodwin S."/>
            <person name="Spatafora J."/>
            <person name="Crous P."/>
            <person name="Grigoriev I."/>
        </authorList>
    </citation>
    <scope>NUCLEOTIDE SEQUENCE</scope>
    <source>
        <strain evidence="6">ATCC 16933</strain>
    </source>
</reference>
<dbReference type="GO" id="GO:0000981">
    <property type="term" value="F:DNA-binding transcription factor activity, RNA polymerase II-specific"/>
    <property type="evidence" value="ECO:0007669"/>
    <property type="project" value="InterPro"/>
</dbReference>
<comment type="subcellular location">
    <subcellularLocation>
        <location evidence="1">Nucleus</location>
    </subcellularLocation>
</comment>
<dbReference type="PANTHER" id="PTHR31001">
    <property type="entry name" value="UNCHARACTERIZED TRANSCRIPTIONAL REGULATORY PROTEIN"/>
    <property type="match status" value="1"/>
</dbReference>
<evidence type="ECO:0000259" key="5">
    <source>
        <dbReference type="PROSITE" id="PS50048"/>
    </source>
</evidence>
<name>A0A6A6P2Q5_9PEZI</name>
<evidence type="ECO:0000313" key="6">
    <source>
        <dbReference type="EMBL" id="KAF2458311.1"/>
    </source>
</evidence>
<dbReference type="InterPro" id="IPR050613">
    <property type="entry name" value="Sec_Metabolite_Reg"/>
</dbReference>
<feature type="non-terminal residue" evidence="6">
    <location>
        <position position="1"/>
    </location>
</feature>
<dbReference type="GO" id="GO:0008270">
    <property type="term" value="F:zinc ion binding"/>
    <property type="evidence" value="ECO:0007669"/>
    <property type="project" value="InterPro"/>
</dbReference>
<organism evidence="6 7">
    <name type="scientific">Lineolata rhizophorae</name>
    <dbReference type="NCBI Taxonomy" id="578093"/>
    <lineage>
        <taxon>Eukaryota</taxon>
        <taxon>Fungi</taxon>
        <taxon>Dikarya</taxon>
        <taxon>Ascomycota</taxon>
        <taxon>Pezizomycotina</taxon>
        <taxon>Dothideomycetes</taxon>
        <taxon>Dothideomycetes incertae sedis</taxon>
        <taxon>Lineolatales</taxon>
        <taxon>Lineolataceae</taxon>
        <taxon>Lineolata</taxon>
    </lineage>
</organism>
<evidence type="ECO:0000256" key="3">
    <source>
        <dbReference type="ARBA" id="ARBA00023242"/>
    </source>
</evidence>
<dbReference type="GO" id="GO:0003677">
    <property type="term" value="F:DNA binding"/>
    <property type="evidence" value="ECO:0007669"/>
    <property type="project" value="InterPro"/>
</dbReference>
<dbReference type="CDD" id="cd12148">
    <property type="entry name" value="fungal_TF_MHR"/>
    <property type="match status" value="1"/>
</dbReference>
<accession>A0A6A6P2Q5</accession>
<dbReference type="GO" id="GO:0005634">
    <property type="term" value="C:nucleus"/>
    <property type="evidence" value="ECO:0007669"/>
    <property type="project" value="UniProtKB-SubCell"/>
</dbReference>
<protein>
    <submittedName>
        <fullName evidence="6">Fungal-specific transcription factor domain-containing protein</fullName>
    </submittedName>
</protein>
<dbReference type="Pfam" id="PF00172">
    <property type="entry name" value="Zn_clus"/>
    <property type="match status" value="1"/>
</dbReference>
<dbReference type="PANTHER" id="PTHR31001:SF50">
    <property type="entry name" value="ZN(II)2CYS6 TRANSCRIPTION FACTOR (EUROFUNG)"/>
    <property type="match status" value="1"/>
</dbReference>
<dbReference type="Pfam" id="PF04082">
    <property type="entry name" value="Fungal_trans"/>
    <property type="match status" value="1"/>
</dbReference>
<feature type="region of interest" description="Disordered" evidence="4">
    <location>
        <begin position="70"/>
        <end position="109"/>
    </location>
</feature>
<keyword evidence="3" id="KW-0539">Nucleus</keyword>
<dbReference type="SUPFAM" id="SSF57701">
    <property type="entry name" value="Zn2/Cys6 DNA-binding domain"/>
    <property type="match status" value="1"/>
</dbReference>
<dbReference type="GO" id="GO:0006351">
    <property type="term" value="P:DNA-templated transcription"/>
    <property type="evidence" value="ECO:0007669"/>
    <property type="project" value="InterPro"/>
</dbReference>
<feature type="compositionally biased region" description="Gly residues" evidence="4">
    <location>
        <begin position="76"/>
        <end position="92"/>
    </location>
</feature>
<dbReference type="EMBL" id="MU001678">
    <property type="protein sequence ID" value="KAF2458311.1"/>
    <property type="molecule type" value="Genomic_DNA"/>
</dbReference>
<evidence type="ECO:0000256" key="2">
    <source>
        <dbReference type="ARBA" id="ARBA00022723"/>
    </source>
</evidence>
<dbReference type="SMART" id="SM00066">
    <property type="entry name" value="GAL4"/>
    <property type="match status" value="1"/>
</dbReference>
<dbReference type="CDD" id="cd00067">
    <property type="entry name" value="GAL4"/>
    <property type="match status" value="1"/>
</dbReference>